<proteinExistence type="predicted"/>
<dbReference type="EMBL" id="KN832578">
    <property type="protein sequence ID" value="KII83423.1"/>
    <property type="molecule type" value="Genomic_DNA"/>
</dbReference>
<feature type="non-terminal residue" evidence="1">
    <location>
        <position position="1"/>
    </location>
</feature>
<name>A0A0C9T5N8_PLICR</name>
<protein>
    <submittedName>
        <fullName evidence="1">Uncharacterized protein</fullName>
    </submittedName>
</protein>
<feature type="non-terminal residue" evidence="1">
    <location>
        <position position="70"/>
    </location>
</feature>
<keyword evidence="2" id="KW-1185">Reference proteome</keyword>
<dbReference type="HOGENOM" id="CLU_003703_7_0_1"/>
<gene>
    <name evidence="1" type="ORF">PLICRDRAFT_67830</name>
</gene>
<reference evidence="1 2" key="1">
    <citation type="submission" date="2014-06" db="EMBL/GenBank/DDBJ databases">
        <title>Evolutionary Origins and Diversification of the Mycorrhizal Mutualists.</title>
        <authorList>
            <consortium name="DOE Joint Genome Institute"/>
            <consortium name="Mycorrhizal Genomics Consortium"/>
            <person name="Kohler A."/>
            <person name="Kuo A."/>
            <person name="Nagy L.G."/>
            <person name="Floudas D."/>
            <person name="Copeland A."/>
            <person name="Barry K.W."/>
            <person name="Cichocki N."/>
            <person name="Veneault-Fourrey C."/>
            <person name="LaButti K."/>
            <person name="Lindquist E.A."/>
            <person name="Lipzen A."/>
            <person name="Lundell T."/>
            <person name="Morin E."/>
            <person name="Murat C."/>
            <person name="Riley R."/>
            <person name="Ohm R."/>
            <person name="Sun H."/>
            <person name="Tunlid A."/>
            <person name="Henrissat B."/>
            <person name="Grigoriev I.V."/>
            <person name="Hibbett D.S."/>
            <person name="Martin F."/>
        </authorList>
    </citation>
    <scope>NUCLEOTIDE SEQUENCE [LARGE SCALE GENOMIC DNA]</scope>
    <source>
        <strain evidence="1 2">FD-325 SS-3</strain>
    </source>
</reference>
<evidence type="ECO:0000313" key="1">
    <source>
        <dbReference type="EMBL" id="KII83423.1"/>
    </source>
</evidence>
<sequence length="70" mass="8217">RARRWEEEVHLVKEEMRRVLQTLEYNAQTWLDRGASAQGLSPAHAEGLRAHAARQAKLQRDLRAHFSNLW</sequence>
<organism evidence="1 2">
    <name type="scientific">Plicaturopsis crispa FD-325 SS-3</name>
    <dbReference type="NCBI Taxonomy" id="944288"/>
    <lineage>
        <taxon>Eukaryota</taxon>
        <taxon>Fungi</taxon>
        <taxon>Dikarya</taxon>
        <taxon>Basidiomycota</taxon>
        <taxon>Agaricomycotina</taxon>
        <taxon>Agaricomycetes</taxon>
        <taxon>Agaricomycetidae</taxon>
        <taxon>Amylocorticiales</taxon>
        <taxon>Amylocorticiaceae</taxon>
        <taxon>Plicatura</taxon>
        <taxon>Plicaturopsis crispa</taxon>
    </lineage>
</organism>
<dbReference type="Proteomes" id="UP000053263">
    <property type="component" value="Unassembled WGS sequence"/>
</dbReference>
<accession>A0A0C9T5N8</accession>
<evidence type="ECO:0000313" key="2">
    <source>
        <dbReference type="Proteomes" id="UP000053263"/>
    </source>
</evidence>
<dbReference type="OrthoDB" id="3232711at2759"/>
<dbReference type="AlphaFoldDB" id="A0A0C9T5N8"/>